<keyword evidence="5" id="KW-1185">Reference proteome</keyword>
<feature type="region of interest" description="Disordered" evidence="2">
    <location>
        <begin position="761"/>
        <end position="789"/>
    </location>
</feature>
<gene>
    <name evidence="4" type="ORF">RHSIM_Rhsim09G0099200</name>
</gene>
<dbReference type="Pfam" id="PF10536">
    <property type="entry name" value="PMD"/>
    <property type="match status" value="1"/>
</dbReference>
<dbReference type="EMBL" id="WJXA01000009">
    <property type="protein sequence ID" value="KAF7131861.1"/>
    <property type="molecule type" value="Genomic_DNA"/>
</dbReference>
<dbReference type="InterPro" id="IPR044824">
    <property type="entry name" value="MAIN-like"/>
</dbReference>
<dbReference type="PANTHER" id="PTHR46033:SF8">
    <property type="entry name" value="PROTEIN MAINTENANCE OF MERISTEMS-LIKE"/>
    <property type="match status" value="1"/>
</dbReference>
<feature type="domain" description="Aminotransferase-like plant mobile" evidence="3">
    <location>
        <begin position="78"/>
        <end position="203"/>
    </location>
</feature>
<dbReference type="InterPro" id="IPR019557">
    <property type="entry name" value="AminoTfrase-like_pln_mobile"/>
</dbReference>
<dbReference type="GO" id="GO:0010073">
    <property type="term" value="P:meristem maintenance"/>
    <property type="evidence" value="ECO:0007669"/>
    <property type="project" value="InterPro"/>
</dbReference>
<dbReference type="Proteomes" id="UP000626092">
    <property type="component" value="Unassembled WGS sequence"/>
</dbReference>
<evidence type="ECO:0000256" key="1">
    <source>
        <dbReference type="SAM" id="Coils"/>
    </source>
</evidence>
<accession>A0A834GD38</accession>
<feature type="coiled-coil region" evidence="1">
    <location>
        <begin position="649"/>
        <end position="676"/>
    </location>
</feature>
<evidence type="ECO:0000313" key="5">
    <source>
        <dbReference type="Proteomes" id="UP000626092"/>
    </source>
</evidence>
<name>A0A834GD38_RHOSS</name>
<dbReference type="OrthoDB" id="1685349at2759"/>
<proteinExistence type="predicted"/>
<comment type="caution">
    <text evidence="4">The sequence shown here is derived from an EMBL/GenBank/DDBJ whole genome shotgun (WGS) entry which is preliminary data.</text>
</comment>
<keyword evidence="1" id="KW-0175">Coiled coil</keyword>
<dbReference type="AlphaFoldDB" id="A0A834GD38"/>
<evidence type="ECO:0000259" key="3">
    <source>
        <dbReference type="Pfam" id="PF10536"/>
    </source>
</evidence>
<protein>
    <recommendedName>
        <fullName evidence="3">Aminotransferase-like plant mobile domain-containing protein</fullName>
    </recommendedName>
</protein>
<feature type="compositionally biased region" description="Basic residues" evidence="2">
    <location>
        <begin position="766"/>
        <end position="775"/>
    </location>
</feature>
<reference evidence="4" key="1">
    <citation type="submission" date="2019-11" db="EMBL/GenBank/DDBJ databases">
        <authorList>
            <person name="Liu Y."/>
            <person name="Hou J."/>
            <person name="Li T.-Q."/>
            <person name="Guan C.-H."/>
            <person name="Wu X."/>
            <person name="Wu H.-Z."/>
            <person name="Ling F."/>
            <person name="Zhang R."/>
            <person name="Shi X.-G."/>
            <person name="Ren J.-P."/>
            <person name="Chen E.-F."/>
            <person name="Sun J.-M."/>
        </authorList>
    </citation>
    <scope>NUCLEOTIDE SEQUENCE</scope>
    <source>
        <strain evidence="4">Adult_tree_wgs_1</strain>
        <tissue evidence="4">Leaves</tissue>
    </source>
</reference>
<sequence length="1043" mass="119441">MDLNLNELRSPDSGPRDGSILHLQQHHRSRKVWEADVSDIWIIVRSAKKGIRALPWPSPPVLELIRRARLEGLYSLPFVSMDLGLITALLEQWRPETHTFHLRPGESTITLQDVEVLLGIPVEGKVVTGNTNLKPCDLCKRLLGKQPTEDLDINGMKVKASWLNDRFTGQVEEGADPEVVARQVRGYLLLLMGETIFVDHSSMLQSFVENISNVQRRAFIFASIYDLKGGYVYLANLERLENFDEAGMYSWGSGALANLYHNLCHGCKAGTKQITGCFILLQVWAWERWEDVFHSPDLATHLVGPYRYHLDIQRQDEVIWTSYSEELLESLLEYCWAGRAVWRANVPLIYYATCQYHQPERVMRQFGFHQCIPPPSRSLDPSHGKTLQSGALDWAFKYRTIIEVWNNRLNLVVPPGDIDLVDYPFDDPYVARYDRITRRCISHVGFGVDGVTRCLKALNMPGVPTPYRDVALAGLMHMGVFKMFLRFQPPQHVVEPTGGGSSSSQTCSHSEVPWEQLEVVGFGGSTFSHDSLVQARRMRIDESSLGDARGSVGDGDITQDDEVEEEANFQDSIVGGDREGGGEFSFLFDSLASASIVELDQLKNDNTIGQNLMVLSVEIEYGSCPREGESPSKIEFEAMIIRTAEMEKLKKMETKKVELELALTECQDQLKAVRIEPFEVVLPKKSHFKRRYPDWAPSVQFDPNLASHQSARAMTSMIWDAAVDVVDDSSSGIMFDISDKITGYTPVLFTETMDAIGSQANESVVHHRSSHRSQRQSRPNISQQRRNNNIFIENEENFEDVDEEPIIHEEVHDDITDIGAFEMHIRDIDEASQSSEEDVDALLEANESEQDPIRMFEKPSTMMTQDTWTNLVDHSPPMPTSSHAGWDGRSELLEGQIAMRYIVRDIIQATGRQWYLDDDFEYPLNPNMQYTPIVFREMQREYQCRFEQYEVLKFDCRTFNIPIPRCRAVDMSIDTHQLLQRALHHFREEVNRMQMRLQRHQYRFLANERRDEGLMGEARFYREASMNEDVQSDIEMSDEDQEP</sequence>
<dbReference type="PANTHER" id="PTHR46033">
    <property type="entry name" value="PROTEIN MAIN-LIKE 2"/>
    <property type="match status" value="1"/>
</dbReference>
<evidence type="ECO:0000256" key="2">
    <source>
        <dbReference type="SAM" id="MobiDB-lite"/>
    </source>
</evidence>
<feature type="region of interest" description="Disordered" evidence="2">
    <location>
        <begin position="1"/>
        <end position="20"/>
    </location>
</feature>
<evidence type="ECO:0000313" key="4">
    <source>
        <dbReference type="EMBL" id="KAF7131861.1"/>
    </source>
</evidence>
<organism evidence="4 5">
    <name type="scientific">Rhododendron simsii</name>
    <name type="common">Sims's rhododendron</name>
    <dbReference type="NCBI Taxonomy" id="118357"/>
    <lineage>
        <taxon>Eukaryota</taxon>
        <taxon>Viridiplantae</taxon>
        <taxon>Streptophyta</taxon>
        <taxon>Embryophyta</taxon>
        <taxon>Tracheophyta</taxon>
        <taxon>Spermatophyta</taxon>
        <taxon>Magnoliopsida</taxon>
        <taxon>eudicotyledons</taxon>
        <taxon>Gunneridae</taxon>
        <taxon>Pentapetalae</taxon>
        <taxon>asterids</taxon>
        <taxon>Ericales</taxon>
        <taxon>Ericaceae</taxon>
        <taxon>Ericoideae</taxon>
        <taxon>Rhodoreae</taxon>
        <taxon>Rhododendron</taxon>
    </lineage>
</organism>